<dbReference type="Proteomes" id="UP001633002">
    <property type="component" value="Unassembled WGS sequence"/>
</dbReference>
<sequence>MIGTAKILMTVQEMELTQKYNTALQKREALSSEEGQTMHCNAEFALQIRNCAAIYLELMGGLILHSSLRCLRVEDGTKISKLWWSAIRSFLEVPHGLDVHGGSGFYESVTRVLDRELERDPAVERQGVTVSVVIYS</sequence>
<keyword evidence="2" id="KW-1185">Reference proteome</keyword>
<dbReference type="AlphaFoldDB" id="A0ABD3HNX8"/>
<protein>
    <submittedName>
        <fullName evidence="1">Uncharacterized protein</fullName>
    </submittedName>
</protein>
<accession>A0ABD3HNX8</accession>
<proteinExistence type="predicted"/>
<name>A0ABD3HNX8_9MARC</name>
<reference evidence="1 2" key="1">
    <citation type="submission" date="2024-09" db="EMBL/GenBank/DDBJ databases">
        <title>Chromosome-scale assembly of Riccia sorocarpa.</title>
        <authorList>
            <person name="Paukszto L."/>
        </authorList>
    </citation>
    <scope>NUCLEOTIDE SEQUENCE [LARGE SCALE GENOMIC DNA]</scope>
    <source>
        <strain evidence="1">LP-2024</strain>
        <tissue evidence="1">Aerial parts of the thallus</tissue>
    </source>
</reference>
<evidence type="ECO:0000313" key="2">
    <source>
        <dbReference type="Proteomes" id="UP001633002"/>
    </source>
</evidence>
<gene>
    <name evidence="1" type="ORF">R1sor_005462</name>
</gene>
<evidence type="ECO:0000313" key="1">
    <source>
        <dbReference type="EMBL" id="KAL3691811.1"/>
    </source>
</evidence>
<dbReference type="EMBL" id="JBJQOH010000003">
    <property type="protein sequence ID" value="KAL3691811.1"/>
    <property type="molecule type" value="Genomic_DNA"/>
</dbReference>
<organism evidence="1 2">
    <name type="scientific">Riccia sorocarpa</name>
    <dbReference type="NCBI Taxonomy" id="122646"/>
    <lineage>
        <taxon>Eukaryota</taxon>
        <taxon>Viridiplantae</taxon>
        <taxon>Streptophyta</taxon>
        <taxon>Embryophyta</taxon>
        <taxon>Marchantiophyta</taxon>
        <taxon>Marchantiopsida</taxon>
        <taxon>Marchantiidae</taxon>
        <taxon>Marchantiales</taxon>
        <taxon>Ricciaceae</taxon>
        <taxon>Riccia</taxon>
    </lineage>
</organism>
<comment type="caution">
    <text evidence="1">The sequence shown here is derived from an EMBL/GenBank/DDBJ whole genome shotgun (WGS) entry which is preliminary data.</text>
</comment>